<name>A0A2N5XR96_9HYPH</name>
<dbReference type="PANTHER" id="PTHR39327:SF1">
    <property type="entry name" value="BLR5470 PROTEIN"/>
    <property type="match status" value="1"/>
</dbReference>
<dbReference type="InterPro" id="IPR010319">
    <property type="entry name" value="Transglutaminase-like_Cys_pept"/>
</dbReference>
<keyword evidence="3" id="KW-1185">Reference proteome</keyword>
<dbReference type="Pfam" id="PF06035">
    <property type="entry name" value="Peptidase_C93"/>
    <property type="match status" value="1"/>
</dbReference>
<gene>
    <name evidence="2" type="ORF">C0081_13390</name>
</gene>
<evidence type="ECO:0000256" key="1">
    <source>
        <dbReference type="SAM" id="MobiDB-lite"/>
    </source>
</evidence>
<dbReference type="Gene3D" id="3.10.620.30">
    <property type="match status" value="1"/>
</dbReference>
<dbReference type="Proteomes" id="UP000234881">
    <property type="component" value="Unassembled WGS sequence"/>
</dbReference>
<proteinExistence type="predicted"/>
<feature type="compositionally biased region" description="Polar residues" evidence="1">
    <location>
        <begin position="200"/>
        <end position="209"/>
    </location>
</feature>
<dbReference type="OrthoDB" id="7206808at2"/>
<evidence type="ECO:0000313" key="2">
    <source>
        <dbReference type="EMBL" id="PLW77031.1"/>
    </source>
</evidence>
<dbReference type="PANTHER" id="PTHR39327">
    <property type="match status" value="1"/>
</dbReference>
<comment type="caution">
    <text evidence="2">The sequence shown here is derived from an EMBL/GenBank/DDBJ whole genome shotgun (WGS) entry which is preliminary data.</text>
</comment>
<protein>
    <submittedName>
        <fullName evidence="2">Transglutaminase</fullName>
    </submittedName>
</protein>
<sequence>MLLYRHKKFADLIAVSALVTGVMGSVLVSVGQAHATGSSAFSMRVTQRTSTPAGHVYYCANEPKACARHGKGVKILTEQNWKQLVKINSSVNNSIKAVEDGQIDQWSVYVKEGDCEDYALTKQRELLRNGWSSDSLLITTAYLPDGAYHAVLVVRTDRGEFILDNLNPLIQPWQSVKYRWNKRQAVGNPQIWQSIAGAPNQRNGQSVGSLNPKPR</sequence>
<accession>A0A2N5XR96</accession>
<evidence type="ECO:0000313" key="3">
    <source>
        <dbReference type="Proteomes" id="UP000234881"/>
    </source>
</evidence>
<feature type="region of interest" description="Disordered" evidence="1">
    <location>
        <begin position="193"/>
        <end position="215"/>
    </location>
</feature>
<organism evidence="2 3">
    <name type="scientific">Cohaesibacter celericrescens</name>
    <dbReference type="NCBI Taxonomy" id="2067669"/>
    <lineage>
        <taxon>Bacteria</taxon>
        <taxon>Pseudomonadati</taxon>
        <taxon>Pseudomonadota</taxon>
        <taxon>Alphaproteobacteria</taxon>
        <taxon>Hyphomicrobiales</taxon>
        <taxon>Cohaesibacteraceae</taxon>
    </lineage>
</organism>
<dbReference type="AlphaFoldDB" id="A0A2N5XR96"/>
<dbReference type="EMBL" id="PKUQ01000022">
    <property type="protein sequence ID" value="PLW77031.1"/>
    <property type="molecule type" value="Genomic_DNA"/>
</dbReference>
<reference evidence="2 3" key="1">
    <citation type="submission" date="2018-01" db="EMBL/GenBank/DDBJ databases">
        <title>The draft genome sequence of Cohaesibacter sp. H1304.</title>
        <authorList>
            <person name="Wang N.-N."/>
            <person name="Du Z.-J."/>
        </authorList>
    </citation>
    <scope>NUCLEOTIDE SEQUENCE [LARGE SCALE GENOMIC DNA]</scope>
    <source>
        <strain evidence="2 3">H1304</strain>
    </source>
</reference>